<keyword evidence="3" id="KW-1185">Reference proteome</keyword>
<gene>
    <name evidence="2" type="ORF">MICH65_0787</name>
</gene>
<sequence>MAMKKGILVSILAGILWLGLSVSEVVASEGVFKLDSVNDSGASCYALSVFGSGRYKVNGTCRELMTPYSAELNRYVLWAINDEGESVRIGEVKYGKIEASVSKKFVSLMVTAEEKSTARKPSEFVVVKGDWQAVPLEGEENKIDSGPLVSLTPSPTEKKATTEVVIEDEGEKSGVAKFLATVGRIVGIGFLLLLVGVVVMTIVTRRKEQI</sequence>
<dbReference type="AlphaFoldDB" id="A0A857NIA9"/>
<reference evidence="3" key="1">
    <citation type="journal article" date="2020" name="Microorganisms">
        <title>Complete Genome of a Member of a New Bacterial Lineage in the Microgenomates Group Reveals an Unusual Nucleotide Composition Disparity Between Two Strands of DNA and Limited Metabolic Potential.</title>
        <authorList>
            <person name="Kadnikov V.V."/>
            <person name="Mardanov A.V."/>
            <person name="Beletsky A.V."/>
            <person name="Karnachuk O.V."/>
            <person name="Ravin N.V."/>
        </authorList>
    </citation>
    <scope>NUCLEOTIDE SEQUENCE [LARGE SCALE GENOMIC DNA]</scope>
</reference>
<dbReference type="EMBL" id="CP047901">
    <property type="protein sequence ID" value="QHO63768.1"/>
    <property type="molecule type" value="Genomic_DNA"/>
</dbReference>
<dbReference type="Proteomes" id="UP000463983">
    <property type="component" value="Chromosome"/>
</dbReference>
<feature type="transmembrane region" description="Helical" evidence="1">
    <location>
        <begin position="185"/>
        <end position="204"/>
    </location>
</feature>
<evidence type="ECO:0000313" key="2">
    <source>
        <dbReference type="EMBL" id="QHO63768.1"/>
    </source>
</evidence>
<keyword evidence="1" id="KW-0472">Membrane</keyword>
<protein>
    <submittedName>
        <fullName evidence="2">Uncharacterized protein</fullName>
    </submittedName>
</protein>
<evidence type="ECO:0000256" key="1">
    <source>
        <dbReference type="SAM" id="Phobius"/>
    </source>
</evidence>
<proteinExistence type="predicted"/>
<keyword evidence="1" id="KW-1133">Transmembrane helix</keyword>
<dbReference type="KEGG" id="caqa:MICH65_0787"/>
<accession>A0A857NIA9</accession>
<organism evidence="2 3">
    <name type="scientific">Candidatus Chazhemtobacterium aquaticus</name>
    <dbReference type="NCBI Taxonomy" id="2715735"/>
    <lineage>
        <taxon>Bacteria</taxon>
        <taxon>Candidatus Chazhemtobacteraceae</taxon>
        <taxon>Candidatus Chazhemtobacterium</taxon>
    </lineage>
</organism>
<evidence type="ECO:0000313" key="3">
    <source>
        <dbReference type="Proteomes" id="UP000463983"/>
    </source>
</evidence>
<name>A0A857NIA9_9BACT</name>
<keyword evidence="1" id="KW-0812">Transmembrane</keyword>